<evidence type="ECO:0000313" key="2">
    <source>
        <dbReference type="Proteomes" id="UP001159292"/>
    </source>
</evidence>
<reference evidence="1" key="1">
    <citation type="submission" date="2022-09" db="EMBL/GenBank/DDBJ databases">
        <title>Intensive care unit water sources are persistently colonized with multi-drug resistant bacteria and are the site of extensive horizontal gene transfer of antibiotic resistance genes.</title>
        <authorList>
            <person name="Diorio-Toth L."/>
        </authorList>
    </citation>
    <scope>NUCLEOTIDE SEQUENCE</scope>
    <source>
        <strain evidence="1">GD04000</strain>
    </source>
</reference>
<accession>A0AB35L600</accession>
<evidence type="ECO:0000313" key="1">
    <source>
        <dbReference type="EMBL" id="MDH0569509.1"/>
    </source>
</evidence>
<sequence length="127" mass="14305">MTDSKKLRSAGDFPNKSVVEYATVRVEIPHRLIPSNLSNPHYRDEDIVAGLYASPTGRLSYKALYLDSVELAERFVAYLRQLFQNRPYANDFALKIEVITTTQKVTATKGRAKHSAAVAETLQNTQF</sequence>
<dbReference type="Proteomes" id="UP001159292">
    <property type="component" value="Unassembled WGS sequence"/>
</dbReference>
<gene>
    <name evidence="1" type="ORF">N7671_20450</name>
</gene>
<dbReference type="EMBL" id="JAOEET010000091">
    <property type="protein sequence ID" value="MDH0569509.1"/>
    <property type="molecule type" value="Genomic_DNA"/>
</dbReference>
<protein>
    <submittedName>
        <fullName evidence="1">Uncharacterized protein</fullName>
    </submittedName>
</protein>
<dbReference type="AlphaFoldDB" id="A0AB35L600"/>
<comment type="caution">
    <text evidence="1">The sequence shown here is derived from an EMBL/GenBank/DDBJ whole genome shotgun (WGS) entry which is preliminary data.</text>
</comment>
<name>A0AB35L600_ECTOL</name>
<dbReference type="RefSeq" id="WP_233787498.1">
    <property type="nucleotide sequence ID" value="NZ_JANKBU010000092.1"/>
</dbReference>
<proteinExistence type="predicted"/>
<organism evidence="1 2">
    <name type="scientific">Ectopseudomonas oleovorans</name>
    <name type="common">Pseudomonas oleovorans</name>
    <dbReference type="NCBI Taxonomy" id="301"/>
    <lineage>
        <taxon>Bacteria</taxon>
        <taxon>Pseudomonadati</taxon>
        <taxon>Pseudomonadota</taxon>
        <taxon>Gammaproteobacteria</taxon>
        <taxon>Pseudomonadales</taxon>
        <taxon>Pseudomonadaceae</taxon>
        <taxon>Ectopseudomonas</taxon>
    </lineage>
</organism>